<dbReference type="GO" id="GO:0004888">
    <property type="term" value="F:transmembrane signaling receptor activity"/>
    <property type="evidence" value="ECO:0007669"/>
    <property type="project" value="InterPro"/>
</dbReference>
<name>A0AA39M7S0_9BILA</name>
<comment type="subcellular location">
    <subcellularLocation>
        <location evidence="1">Membrane</location>
        <topology evidence="1">Multi-pass membrane protein</topology>
    </subcellularLocation>
</comment>
<sequence length="653" mass="74310">MYGIPSLALYVVILVQIIRNKHDKRFNRPFYRLCFLIGLVDCVVYLIIYIFFTLPIYSMFSSFYGSALFFPSPFTTAVYFSTYLFTYLQLFGNCFLTLNRFTCIVFPLKHNRIWRACFPISIFATVLSALAPCCLLYGMPSFVLYILILFQIIRPKYRKTFNNPFFHLCFSIGVVDCLGYLAFFVFFHLPMYSLAAPIYGSIFFSSITLTTGVHFSLFMSGYLQIFGNCFLTLNRFTAIVLPLKHDKIWRVLLPMSIVITAAISIAPCWQLPSVGSSYVLQSGSAVGSYRLMLRRPLPKISFNLLLSISIACVDAMNSETIALIVSLLYGIPSFVLYALILFQMIRPKYRKTFSNAFFRLCFAIGVVDCLGYLGFYIFFTLPMYSITSPIFGSSLFAPSAFTTGISFTLFVLLFLQIIGNCFLTLNRFTAVVIPFRHDKIWRFFFPISVVVTIVVSIAMCWEASTATVLYSPLDGGYVLTQAIPNPGISFLQKATMEADVVKLTANLVYGIPSLILYGVILVQLVRPKYRKRFDNPFFYLCFLIGVVDCIGYIISFFFITLPTYSLFSSFYGSPFFSPGPFTTAIYFSVYFFGYLQLFGNCFLTFNRFTCIVFPLKHVTIWKICFPASVAITVVAFLAPLSQLGSRHYYSDSY</sequence>
<evidence type="ECO:0000256" key="3">
    <source>
        <dbReference type="ARBA" id="ARBA00022692"/>
    </source>
</evidence>
<keyword evidence="8" id="KW-1185">Reference proteome</keyword>
<gene>
    <name evidence="7" type="ORF">QR680_008503</name>
</gene>
<feature type="transmembrane region" description="Helical" evidence="6">
    <location>
        <begin position="30"/>
        <end position="57"/>
    </location>
</feature>
<comment type="similarity">
    <text evidence="2 6">Belongs to the nematode receptor-like protein srg family.</text>
</comment>
<dbReference type="PANTHER" id="PTHR31627">
    <property type="entry name" value="SERPENTINE RECEPTOR CLASS GAMMA-RELATED"/>
    <property type="match status" value="1"/>
</dbReference>
<comment type="caution">
    <text evidence="6">Lacks conserved residue(s) required for the propagation of feature annotation.</text>
</comment>
<evidence type="ECO:0000313" key="8">
    <source>
        <dbReference type="Proteomes" id="UP001175271"/>
    </source>
</evidence>
<evidence type="ECO:0000313" key="7">
    <source>
        <dbReference type="EMBL" id="KAK0424112.1"/>
    </source>
</evidence>
<feature type="transmembrane region" description="Helical" evidence="6">
    <location>
        <begin position="584"/>
        <end position="606"/>
    </location>
</feature>
<feature type="transmembrane region" description="Helical" evidence="6">
    <location>
        <begin position="249"/>
        <end position="269"/>
    </location>
</feature>
<dbReference type="GO" id="GO:0007606">
    <property type="term" value="P:sensory perception of chemical stimulus"/>
    <property type="evidence" value="ECO:0007669"/>
    <property type="project" value="UniProtKB-UniRule"/>
</dbReference>
<keyword evidence="5 6" id="KW-0472">Membrane</keyword>
<feature type="transmembrane region" description="Helical" evidence="6">
    <location>
        <begin position="137"/>
        <end position="153"/>
    </location>
</feature>
<dbReference type="InterPro" id="IPR000609">
    <property type="entry name" value="7TM_GPCR_serpentine_rcpt_Srg"/>
</dbReference>
<evidence type="ECO:0000256" key="2">
    <source>
        <dbReference type="ARBA" id="ARBA00005692"/>
    </source>
</evidence>
<organism evidence="7 8">
    <name type="scientific">Steinernema hermaphroditum</name>
    <dbReference type="NCBI Taxonomy" id="289476"/>
    <lineage>
        <taxon>Eukaryota</taxon>
        <taxon>Metazoa</taxon>
        <taxon>Ecdysozoa</taxon>
        <taxon>Nematoda</taxon>
        <taxon>Chromadorea</taxon>
        <taxon>Rhabditida</taxon>
        <taxon>Tylenchina</taxon>
        <taxon>Panagrolaimomorpha</taxon>
        <taxon>Strongyloidoidea</taxon>
        <taxon>Steinernematidae</taxon>
        <taxon>Steinernema</taxon>
    </lineage>
</organism>
<dbReference type="InterPro" id="IPR051119">
    <property type="entry name" value="Nematode_SR-like"/>
</dbReference>
<feature type="transmembrane region" description="Helical" evidence="6">
    <location>
        <begin position="618"/>
        <end position="640"/>
    </location>
</feature>
<reference evidence="7" key="1">
    <citation type="submission" date="2023-06" db="EMBL/GenBank/DDBJ databases">
        <title>Genomic analysis of the entomopathogenic nematode Steinernema hermaphroditum.</title>
        <authorList>
            <person name="Schwarz E.M."/>
            <person name="Heppert J.K."/>
            <person name="Baniya A."/>
            <person name="Schwartz H.T."/>
            <person name="Tan C.-H."/>
            <person name="Antoshechkin I."/>
            <person name="Sternberg P.W."/>
            <person name="Goodrich-Blair H."/>
            <person name="Dillman A.R."/>
        </authorList>
    </citation>
    <scope>NUCLEOTIDE SEQUENCE</scope>
    <source>
        <strain evidence="7">PS9179</strain>
        <tissue evidence="7">Whole animal</tissue>
    </source>
</reference>
<feature type="transmembrane region" description="Helical" evidence="6">
    <location>
        <begin position="165"/>
        <end position="186"/>
    </location>
</feature>
<keyword evidence="3 6" id="KW-0812">Transmembrane</keyword>
<evidence type="ECO:0000256" key="4">
    <source>
        <dbReference type="ARBA" id="ARBA00022989"/>
    </source>
</evidence>
<accession>A0AA39M7S0</accession>
<dbReference type="Proteomes" id="UP001175271">
    <property type="component" value="Unassembled WGS sequence"/>
</dbReference>
<dbReference type="EMBL" id="JAUCMV010000001">
    <property type="protein sequence ID" value="KAK0424112.1"/>
    <property type="molecule type" value="Genomic_DNA"/>
</dbReference>
<feature type="transmembrane region" description="Helical" evidence="6">
    <location>
        <begin position="357"/>
        <end position="379"/>
    </location>
</feature>
<comment type="caution">
    <text evidence="7">The sequence shown here is derived from an EMBL/GenBank/DDBJ whole genome shotgun (WGS) entry which is preliminary data.</text>
</comment>
<feature type="transmembrane region" description="Helical" evidence="6">
    <location>
        <begin position="399"/>
        <end position="423"/>
    </location>
</feature>
<feature type="transmembrane region" description="Helical" evidence="6">
    <location>
        <begin position="537"/>
        <end position="564"/>
    </location>
</feature>
<feature type="transmembrane region" description="Helical" evidence="6">
    <location>
        <begin position="198"/>
        <end position="218"/>
    </location>
</feature>
<proteinExistence type="inferred from homology"/>
<dbReference type="GO" id="GO:0016020">
    <property type="term" value="C:membrane"/>
    <property type="evidence" value="ECO:0007669"/>
    <property type="project" value="UniProtKB-SubCell"/>
</dbReference>
<feature type="transmembrane region" description="Helical" evidence="6">
    <location>
        <begin position="77"/>
        <end position="101"/>
    </location>
</feature>
<dbReference type="Gene3D" id="1.20.1070.10">
    <property type="entry name" value="Rhodopsin 7-helix transmembrane proteins"/>
    <property type="match status" value="1"/>
</dbReference>
<feature type="transmembrane region" description="Helical" evidence="6">
    <location>
        <begin position="113"/>
        <end position="131"/>
    </location>
</feature>
<keyword evidence="4 6" id="KW-1133">Transmembrane helix</keyword>
<feature type="transmembrane region" description="Helical" evidence="6">
    <location>
        <begin position="443"/>
        <end position="464"/>
    </location>
</feature>
<protein>
    <recommendedName>
        <fullName evidence="6">Serpentine receptor class gamma</fullName>
    </recommendedName>
</protein>
<evidence type="ECO:0000256" key="5">
    <source>
        <dbReference type="ARBA" id="ARBA00023136"/>
    </source>
</evidence>
<dbReference type="AlphaFoldDB" id="A0AA39M7S0"/>
<evidence type="ECO:0000256" key="1">
    <source>
        <dbReference type="ARBA" id="ARBA00004141"/>
    </source>
</evidence>
<feature type="transmembrane region" description="Helical" evidence="6">
    <location>
        <begin position="507"/>
        <end position="525"/>
    </location>
</feature>
<dbReference type="Pfam" id="PF02118">
    <property type="entry name" value="Srg"/>
    <property type="match status" value="4"/>
</dbReference>
<feature type="transmembrane region" description="Helical" evidence="6">
    <location>
        <begin position="322"/>
        <end position="345"/>
    </location>
</feature>
<evidence type="ECO:0000256" key="6">
    <source>
        <dbReference type="RuleBase" id="RU280813"/>
    </source>
</evidence>